<feature type="transmembrane region" description="Helical" evidence="1">
    <location>
        <begin position="305"/>
        <end position="324"/>
    </location>
</feature>
<organism evidence="2 3">
    <name type="scientific">Orchesella dallaii</name>
    <dbReference type="NCBI Taxonomy" id="48710"/>
    <lineage>
        <taxon>Eukaryota</taxon>
        <taxon>Metazoa</taxon>
        <taxon>Ecdysozoa</taxon>
        <taxon>Arthropoda</taxon>
        <taxon>Hexapoda</taxon>
        <taxon>Collembola</taxon>
        <taxon>Entomobryomorpha</taxon>
        <taxon>Entomobryoidea</taxon>
        <taxon>Orchesellidae</taxon>
        <taxon>Orchesellinae</taxon>
        <taxon>Orchesella</taxon>
    </lineage>
</organism>
<proteinExistence type="predicted"/>
<accession>A0ABP1QUL1</accession>
<reference evidence="2 3" key="1">
    <citation type="submission" date="2024-08" db="EMBL/GenBank/DDBJ databases">
        <authorList>
            <person name="Cucini C."/>
            <person name="Frati F."/>
        </authorList>
    </citation>
    <scope>NUCLEOTIDE SEQUENCE [LARGE SCALE GENOMIC DNA]</scope>
</reference>
<protein>
    <recommendedName>
        <fullName evidence="4">Phospholipid scramblase</fullName>
    </recommendedName>
</protein>
<keyword evidence="1" id="KW-0472">Membrane</keyword>
<dbReference type="EMBL" id="CAXLJM020000043">
    <property type="protein sequence ID" value="CAL8110015.1"/>
    <property type="molecule type" value="Genomic_DNA"/>
</dbReference>
<gene>
    <name evidence="2" type="ORF">ODALV1_LOCUS13901</name>
</gene>
<dbReference type="Proteomes" id="UP001642540">
    <property type="component" value="Unassembled WGS sequence"/>
</dbReference>
<keyword evidence="3" id="KW-1185">Reference proteome</keyword>
<name>A0ABP1QUL1_9HEXA</name>
<comment type="caution">
    <text evidence="2">The sequence shown here is derived from an EMBL/GenBank/DDBJ whole genome shotgun (WGS) entry which is preliminary data.</text>
</comment>
<evidence type="ECO:0000313" key="2">
    <source>
        <dbReference type="EMBL" id="CAL8110015.1"/>
    </source>
</evidence>
<keyword evidence="1" id="KW-0812">Transmembrane</keyword>
<evidence type="ECO:0008006" key="4">
    <source>
        <dbReference type="Google" id="ProtNLM"/>
    </source>
</evidence>
<evidence type="ECO:0000256" key="1">
    <source>
        <dbReference type="SAM" id="Phobius"/>
    </source>
</evidence>
<evidence type="ECO:0000313" key="3">
    <source>
        <dbReference type="Proteomes" id="UP001642540"/>
    </source>
</evidence>
<keyword evidence="1" id="KW-1133">Transmembrane helix</keyword>
<sequence length="326" mass="36434">MHTNIDFNDIAPPTMTGVPIDSRHGQVNVSVLNDIDSPEFADADTTSLSELIQNANIIREALRGIGFPEESELESESRLRVEEALRSVRLHEAIGFALKSKGCTCCPKITLIPKNAIDGDLPSQNAIPWKFKYTSTECGCFCCCMPISRSWQKMTMKLGDQDLLWFTYRPQLWTFCRKKPRTVEIFAPRRSESIGSVTYGKSFADKTIIIDRISRSIFLTAKMESAYGNVLKFPRIMIRDNLGMPIAVGQATAGISTNGATRYTDYGLMFSPLALNESASAKAVIAVAFAMWDITIREAENRTSWAWTLAFLFGGIVLFIYFFVTI</sequence>